<proteinExistence type="inferred from homology"/>
<dbReference type="GO" id="GO:0006412">
    <property type="term" value="P:translation"/>
    <property type="evidence" value="ECO:0007669"/>
    <property type="project" value="InterPro"/>
</dbReference>
<evidence type="ECO:0000259" key="3">
    <source>
        <dbReference type="Pfam" id="PF01775"/>
    </source>
</evidence>
<comment type="caution">
    <text evidence="4">The sequence shown here is derived from an EMBL/GenBank/DDBJ whole genome shotgun (WGS) entry which is preliminary data.</text>
</comment>
<dbReference type="GO" id="GO:0003735">
    <property type="term" value="F:structural constituent of ribosome"/>
    <property type="evidence" value="ECO:0007669"/>
    <property type="project" value="InterPro"/>
</dbReference>
<dbReference type="GO" id="GO:1990904">
    <property type="term" value="C:ribonucleoprotein complex"/>
    <property type="evidence" value="ECO:0007669"/>
    <property type="project" value="UniProtKB-KW"/>
</dbReference>
<reference evidence="4" key="1">
    <citation type="journal article" date="2015" name="Proc. Natl. Acad. Sci. U.S.A.">
        <title>Networks of energetic and metabolic interactions define dynamics in microbial communities.</title>
        <authorList>
            <person name="Embree M."/>
            <person name="Liu J.K."/>
            <person name="Al-Bassam M.M."/>
            <person name="Zengler K."/>
        </authorList>
    </citation>
    <scope>NUCLEOTIDE SEQUENCE</scope>
</reference>
<accession>A0A0W8F858</accession>
<dbReference type="AlphaFoldDB" id="A0A0W8F858"/>
<feature type="domain" description="Large ribosomal subunit protein eL20" evidence="3">
    <location>
        <begin position="1"/>
        <end position="59"/>
    </location>
</feature>
<dbReference type="InterPro" id="IPR023573">
    <property type="entry name" value="Ribosomal_eL20_dom"/>
</dbReference>
<evidence type="ECO:0000256" key="1">
    <source>
        <dbReference type="ARBA" id="ARBA00022980"/>
    </source>
</evidence>
<evidence type="ECO:0000256" key="2">
    <source>
        <dbReference type="ARBA" id="ARBA00023274"/>
    </source>
</evidence>
<sequence length="62" mass="7014">MTNFEIKGRYKGGLIGKTWLPFSKVVDSQNEKNAKNMVYSLMGSQHGLKRGLIKIDEVKTVE</sequence>
<dbReference type="SUPFAM" id="SSF160374">
    <property type="entry name" value="RplX-like"/>
    <property type="match status" value="1"/>
</dbReference>
<keyword evidence="2" id="KW-0687">Ribonucleoprotein</keyword>
<name>A0A0W8F858_9ZZZZ</name>
<dbReference type="EMBL" id="LNQE01001471">
    <property type="protein sequence ID" value="KUG16974.1"/>
    <property type="molecule type" value="Genomic_DNA"/>
</dbReference>
<gene>
    <name evidence="4" type="ORF">ASZ90_013337</name>
</gene>
<dbReference type="Gene3D" id="3.10.20.10">
    <property type="match status" value="1"/>
</dbReference>
<dbReference type="HAMAP" id="MF_00273">
    <property type="entry name" value="Ribosomal_eL20"/>
    <property type="match status" value="1"/>
</dbReference>
<dbReference type="Pfam" id="PF01775">
    <property type="entry name" value="Ribosomal_L18A"/>
    <property type="match status" value="1"/>
</dbReference>
<evidence type="ECO:0000313" key="4">
    <source>
        <dbReference type="EMBL" id="KUG16974.1"/>
    </source>
</evidence>
<protein>
    <submittedName>
        <fullName evidence="4">Lsu ribosomal protein l18ae</fullName>
    </submittedName>
</protein>
<dbReference type="InterPro" id="IPR028877">
    <property type="entry name" value="Ribosomal_eL20"/>
</dbReference>
<dbReference type="GO" id="GO:0005840">
    <property type="term" value="C:ribosome"/>
    <property type="evidence" value="ECO:0007669"/>
    <property type="project" value="UniProtKB-KW"/>
</dbReference>
<keyword evidence="1 4" id="KW-0689">Ribosomal protein</keyword>
<organism evidence="4">
    <name type="scientific">hydrocarbon metagenome</name>
    <dbReference type="NCBI Taxonomy" id="938273"/>
    <lineage>
        <taxon>unclassified sequences</taxon>
        <taxon>metagenomes</taxon>
        <taxon>ecological metagenomes</taxon>
    </lineage>
</organism>
<dbReference type="NCBIfam" id="NF001981">
    <property type="entry name" value="PRK00773.1-1"/>
    <property type="match status" value="1"/>
</dbReference>